<proteinExistence type="predicted"/>
<keyword evidence="2" id="KW-1185">Reference proteome</keyword>
<geneLocation type="plasmid" evidence="1 2">
    <name>unnamed2</name>
</geneLocation>
<sequence length="298" mass="34028">MHLLEYYVPYFLRELTPAQTSKLRALKDLHINVMNQNIQLMPAPEVIEQLRQLTPHLTITTAHSSYTTPALRQLYAAPTHLLSAWFEQQEIEVVPYRGKENIMMVSPDEHPDKVKILTRIRQAFPALQLIVIQNMKYDDFKVLEAKAKWSISFGEGFDGYTIFPVLKGESRLRSTTKTSFCPSTKRFPRSTLPTRPCTKILWRTCSGWIRSRLTKRIIAKSPPCAGPITATKSICSGSRLSIARNTRCPKPGALLTPTLIERHPLLPTRAFSCLANCPKRMRKSGLLDQEMYNYPELT</sequence>
<name>A0ABY4GDI7_9BACT</name>
<evidence type="ECO:0008006" key="3">
    <source>
        <dbReference type="Google" id="ProtNLM"/>
    </source>
</evidence>
<organism evidence="1 2">
    <name type="scientific">Hymenobacter volaticus</name>
    <dbReference type="NCBI Taxonomy" id="2932254"/>
    <lineage>
        <taxon>Bacteria</taxon>
        <taxon>Pseudomonadati</taxon>
        <taxon>Bacteroidota</taxon>
        <taxon>Cytophagia</taxon>
        <taxon>Cytophagales</taxon>
        <taxon>Hymenobacteraceae</taxon>
        <taxon>Hymenobacter</taxon>
    </lineage>
</organism>
<accession>A0ABY4GDI7</accession>
<evidence type="ECO:0000313" key="1">
    <source>
        <dbReference type="EMBL" id="UOQ68948.1"/>
    </source>
</evidence>
<dbReference type="EMBL" id="CP095063">
    <property type="protein sequence ID" value="UOQ68948.1"/>
    <property type="molecule type" value="Genomic_DNA"/>
</dbReference>
<dbReference type="RefSeq" id="WP_245126643.1">
    <property type="nucleotide sequence ID" value="NZ_CP095063.1"/>
</dbReference>
<keyword evidence="1" id="KW-0614">Plasmid</keyword>
<protein>
    <recommendedName>
        <fullName evidence="3">LysR substrate-binding domain-containing protein</fullName>
    </recommendedName>
</protein>
<reference evidence="1" key="1">
    <citation type="submission" date="2022-04" db="EMBL/GenBank/DDBJ databases">
        <title>Hymenobacter sp. isolated from the air.</title>
        <authorList>
            <person name="Won M."/>
            <person name="Lee C.-M."/>
            <person name="Woen H.-Y."/>
            <person name="Kwon S.-W."/>
        </authorList>
    </citation>
    <scope>NUCLEOTIDE SEQUENCE</scope>
    <source>
        <strain evidence="1">5420S-77</strain>
        <plasmid evidence="1">unnamed2</plasmid>
    </source>
</reference>
<dbReference type="Proteomes" id="UP000830401">
    <property type="component" value="Plasmid unnamed2"/>
</dbReference>
<evidence type="ECO:0000313" key="2">
    <source>
        <dbReference type="Proteomes" id="UP000830401"/>
    </source>
</evidence>
<gene>
    <name evidence="1" type="ORF">MUN86_24910</name>
</gene>